<dbReference type="Proteomes" id="UP000887576">
    <property type="component" value="Unplaced"/>
</dbReference>
<organism evidence="1 2">
    <name type="scientific">Panagrolaimus sp. JU765</name>
    <dbReference type="NCBI Taxonomy" id="591449"/>
    <lineage>
        <taxon>Eukaryota</taxon>
        <taxon>Metazoa</taxon>
        <taxon>Ecdysozoa</taxon>
        <taxon>Nematoda</taxon>
        <taxon>Chromadorea</taxon>
        <taxon>Rhabditida</taxon>
        <taxon>Tylenchina</taxon>
        <taxon>Panagrolaimomorpha</taxon>
        <taxon>Panagrolaimoidea</taxon>
        <taxon>Panagrolaimidae</taxon>
        <taxon>Panagrolaimus</taxon>
    </lineage>
</organism>
<reference evidence="2" key="1">
    <citation type="submission" date="2022-11" db="UniProtKB">
        <authorList>
            <consortium name="WormBaseParasite"/>
        </authorList>
    </citation>
    <scope>IDENTIFICATION</scope>
</reference>
<name>A0AC34PZ46_9BILA</name>
<protein>
    <submittedName>
        <fullName evidence="2">Uncharacterized protein</fullName>
    </submittedName>
</protein>
<evidence type="ECO:0000313" key="1">
    <source>
        <dbReference type="Proteomes" id="UP000887576"/>
    </source>
</evidence>
<dbReference type="WBParaSite" id="JU765_v2.g11443.t1">
    <property type="protein sequence ID" value="JU765_v2.g11443.t1"/>
    <property type="gene ID" value="JU765_v2.g11443"/>
</dbReference>
<accession>A0AC34PZ46</accession>
<evidence type="ECO:0000313" key="2">
    <source>
        <dbReference type="WBParaSite" id="JU765_v2.g11443.t1"/>
    </source>
</evidence>
<sequence length="228" mass="26266">MLEYYMKQDCSLQTIGGGLLDSKGYGIALPKGSPLRHIFSKTVLQLQERTILEALKNKWWKGNRETMTCPQSSDPHKVLDRVLGIFYVMLTGLIVAFFMSIGEYCIESKQQSVRLDLTWMGKLINWFHQRKTKKEEKMLPRRPQLAATRLDQLATLTRPKPTPQSTKDSGEHYLFDEHSDSLQISSPGSITDIQRRRSQNKDEFRKITRLIPPGDEALISRRISTISR</sequence>
<proteinExistence type="predicted"/>